<sequence length="305" mass="34337">MPLPVVHHDTADASCSAQRRRDHRNGLAWPGAAHAIQRNATILKAVILVAFVCLSIVLCTAGIYLRSWELQFRIQELKDYVLISNQPDLLCAGATDQEWAIGPMEQFRGCEARQREEFTRSDKEVYDQCIATHPFERQNYCQRGKEVRIFVYNVTNPEDVVEGLTPRIQEVRHEGLATGKTFDTEFRSNEVEFSEYCYYTYKYPSTEAADLGQHVININVGLMEAAATLSAIGNSFGKVDYVVTCFNRNTTWALEVVVVWGTLGLDRLNATTTTVEAGLKVQGWKLEDFGRDFLAELREGGIIGV</sequence>
<organism evidence="2 3">
    <name type="scientific">Symbiodinium microadriaticum</name>
    <name type="common">Dinoflagellate</name>
    <name type="synonym">Zooxanthella microadriatica</name>
    <dbReference type="NCBI Taxonomy" id="2951"/>
    <lineage>
        <taxon>Eukaryota</taxon>
        <taxon>Sar</taxon>
        <taxon>Alveolata</taxon>
        <taxon>Dinophyceae</taxon>
        <taxon>Suessiales</taxon>
        <taxon>Symbiodiniaceae</taxon>
        <taxon>Symbiodinium</taxon>
    </lineage>
</organism>
<evidence type="ECO:0000313" key="2">
    <source>
        <dbReference type="EMBL" id="OLQ02689.1"/>
    </source>
</evidence>
<protein>
    <submittedName>
        <fullName evidence="2">Uncharacterized protein</fullName>
    </submittedName>
</protein>
<keyword evidence="1" id="KW-0472">Membrane</keyword>
<name>A0A1Q9E5K7_SYMMI</name>
<keyword evidence="1" id="KW-0812">Transmembrane</keyword>
<dbReference type="Proteomes" id="UP000186817">
    <property type="component" value="Unassembled WGS sequence"/>
</dbReference>
<keyword evidence="3" id="KW-1185">Reference proteome</keyword>
<accession>A0A1Q9E5K7</accession>
<dbReference type="EMBL" id="LSRX01000257">
    <property type="protein sequence ID" value="OLQ02689.1"/>
    <property type="molecule type" value="Genomic_DNA"/>
</dbReference>
<gene>
    <name evidence="2" type="ORF">AK812_SmicGene14420</name>
</gene>
<evidence type="ECO:0000313" key="3">
    <source>
        <dbReference type="Proteomes" id="UP000186817"/>
    </source>
</evidence>
<reference evidence="2 3" key="1">
    <citation type="submission" date="2016-02" db="EMBL/GenBank/DDBJ databases">
        <title>Genome analysis of coral dinoflagellate symbionts highlights evolutionary adaptations to a symbiotic lifestyle.</title>
        <authorList>
            <person name="Aranda M."/>
            <person name="Li Y."/>
            <person name="Liew Y.J."/>
            <person name="Baumgarten S."/>
            <person name="Simakov O."/>
            <person name="Wilson M."/>
            <person name="Piel J."/>
            <person name="Ashoor H."/>
            <person name="Bougouffa S."/>
            <person name="Bajic V.B."/>
            <person name="Ryu T."/>
            <person name="Ravasi T."/>
            <person name="Bayer T."/>
            <person name="Micklem G."/>
            <person name="Kim H."/>
            <person name="Bhak J."/>
            <person name="Lajeunesse T.C."/>
            <person name="Voolstra C.R."/>
        </authorList>
    </citation>
    <scope>NUCLEOTIDE SEQUENCE [LARGE SCALE GENOMIC DNA]</scope>
    <source>
        <strain evidence="2 3">CCMP2467</strain>
    </source>
</reference>
<comment type="caution">
    <text evidence="2">The sequence shown here is derived from an EMBL/GenBank/DDBJ whole genome shotgun (WGS) entry which is preliminary data.</text>
</comment>
<feature type="transmembrane region" description="Helical" evidence="1">
    <location>
        <begin position="45"/>
        <end position="65"/>
    </location>
</feature>
<evidence type="ECO:0000256" key="1">
    <source>
        <dbReference type="SAM" id="Phobius"/>
    </source>
</evidence>
<dbReference type="OrthoDB" id="427303at2759"/>
<keyword evidence="1" id="KW-1133">Transmembrane helix</keyword>
<dbReference type="AlphaFoldDB" id="A0A1Q9E5K7"/>
<proteinExistence type="predicted"/>